<feature type="region of interest" description="Disordered" evidence="1">
    <location>
        <begin position="42"/>
        <end position="105"/>
    </location>
</feature>
<dbReference type="Gene3D" id="3.60.10.10">
    <property type="entry name" value="Endonuclease/exonuclease/phosphatase"/>
    <property type="match status" value="1"/>
</dbReference>
<dbReference type="GO" id="GO:0000175">
    <property type="term" value="F:3'-5'-RNA exonuclease activity"/>
    <property type="evidence" value="ECO:0007669"/>
    <property type="project" value="TreeGrafter"/>
</dbReference>
<dbReference type="SUPFAM" id="SSF56219">
    <property type="entry name" value="DNase I-like"/>
    <property type="match status" value="1"/>
</dbReference>
<proteinExistence type="predicted"/>
<keyword evidence="4" id="KW-1185">Reference proteome</keyword>
<dbReference type="Pfam" id="PF03372">
    <property type="entry name" value="Exo_endo_phos"/>
    <property type="match status" value="1"/>
</dbReference>
<evidence type="ECO:0000313" key="3">
    <source>
        <dbReference type="EMBL" id="CAL4097531.1"/>
    </source>
</evidence>
<name>A0AAV2QQS1_MEGNR</name>
<feature type="non-terminal residue" evidence="3">
    <location>
        <position position="851"/>
    </location>
</feature>
<comment type="caution">
    <text evidence="3">The sequence shown here is derived from an EMBL/GenBank/DDBJ whole genome shotgun (WGS) entry which is preliminary data.</text>
</comment>
<evidence type="ECO:0000313" key="4">
    <source>
        <dbReference type="Proteomes" id="UP001497623"/>
    </source>
</evidence>
<evidence type="ECO:0000256" key="1">
    <source>
        <dbReference type="SAM" id="MobiDB-lite"/>
    </source>
</evidence>
<dbReference type="InterPro" id="IPR036691">
    <property type="entry name" value="Endo/exonu/phosph_ase_sf"/>
</dbReference>
<evidence type="ECO:0000259" key="2">
    <source>
        <dbReference type="Pfam" id="PF03372"/>
    </source>
</evidence>
<dbReference type="PANTHER" id="PTHR12121">
    <property type="entry name" value="CARBON CATABOLITE REPRESSOR PROTEIN 4"/>
    <property type="match status" value="1"/>
</dbReference>
<organism evidence="3 4">
    <name type="scientific">Meganyctiphanes norvegica</name>
    <name type="common">Northern krill</name>
    <name type="synonym">Thysanopoda norvegica</name>
    <dbReference type="NCBI Taxonomy" id="48144"/>
    <lineage>
        <taxon>Eukaryota</taxon>
        <taxon>Metazoa</taxon>
        <taxon>Ecdysozoa</taxon>
        <taxon>Arthropoda</taxon>
        <taxon>Crustacea</taxon>
        <taxon>Multicrustacea</taxon>
        <taxon>Malacostraca</taxon>
        <taxon>Eumalacostraca</taxon>
        <taxon>Eucarida</taxon>
        <taxon>Euphausiacea</taxon>
        <taxon>Euphausiidae</taxon>
        <taxon>Meganyctiphanes</taxon>
    </lineage>
</organism>
<feature type="compositionally biased region" description="Basic and acidic residues" evidence="1">
    <location>
        <begin position="56"/>
        <end position="65"/>
    </location>
</feature>
<gene>
    <name evidence="3" type="ORF">MNOR_LOCUS16010</name>
</gene>
<dbReference type="InterPro" id="IPR005135">
    <property type="entry name" value="Endo/exonuclease/phosphatase"/>
</dbReference>
<protein>
    <recommendedName>
        <fullName evidence="2">Endonuclease/exonuclease/phosphatase domain-containing protein</fullName>
    </recommendedName>
</protein>
<dbReference type="Proteomes" id="UP001497623">
    <property type="component" value="Unassembled WGS sequence"/>
</dbReference>
<accession>A0AAV2QQS1</accession>
<sequence length="851" mass="96481">MSQIPVTILYQGVSKLIPNPDHIRVKKKPYLSKNGKKKKFSVANNFEVKGPSKKKRIEETDENFHLKKNRNLSCSSSSHSKRDTGDLSPAHSQMKKKAKVKKEDGIPLPKSSTLLDFIPLPKTTPILPLDFIPLPKSPTPEKDEDLPHFFVLDTEPSIVTIDIPKPGKSSSKEVKHEDDIGIICEDQDKKHMCDLSVSSNTSLRSARESQGLLNPGRSVIADQQTRNCHSYTQGLKAKEKNIETVDDLEDIEIIERPIVRTPTLTIEEIARNIKSKKNRLTQKNSNVHSFGVDASCSEDEKTNKKASPDIKEVDAFDSDVVPYSPEQQTFTIFNVDSSPEIQSVDVSDPDVLEVEDSNSSMFKFEFDLALDSDSSDVGSDHEVVDMELGEDQSVTNRDFVALDSTVCVKDLENTKIDLSDEVLDMRKELENIRQWEMTGLGQEVLIDQSGVRHMDVVFTLLSYNVLAQKLLTDNMYLYEQCYQENLSWDYRWSLLQHEISQIDPDVLTLQEVQASHWNSHYKPWMLHKGYDAVYKKRTGGKCDGVAIFFKKDKFSLVEYTPIEYLQPRSGGLLDRDNVGIIAKLQSLESPNSSPVCFGTTHLLYNPRRHDIKLCQIVLFLTELDRLCYRGDKFGKTHYCPAIITGDFNAEPHSAVAEFVRNGRMAYEGLNNRTLTRYGFKKGSLLGPQLLPPALGITDRCQHSVLAQSRFLEGKQGPMMSVKDKRKLEESLIRISQSNNDNTEQFNGNLWEGPIHSGWFSHDFNFNSVYRHKVRRLRNAPEATTYHNNWTTVDYIMYNRVYSANKGRPVEGNLKLLARYGLLAGTEAHRFSPLPSAVCPSDHFPLAAQFLL</sequence>
<dbReference type="AlphaFoldDB" id="A0AAV2QQS1"/>
<feature type="domain" description="Endonuclease/exonuclease/phosphatase" evidence="2">
    <location>
        <begin position="461"/>
        <end position="842"/>
    </location>
</feature>
<dbReference type="PANTHER" id="PTHR12121:SF34">
    <property type="entry name" value="PROTEIN ANGEL"/>
    <property type="match status" value="1"/>
</dbReference>
<dbReference type="InterPro" id="IPR050410">
    <property type="entry name" value="CCR4/nocturin_mRNA_transcr"/>
</dbReference>
<reference evidence="3 4" key="1">
    <citation type="submission" date="2024-05" db="EMBL/GenBank/DDBJ databases">
        <authorList>
            <person name="Wallberg A."/>
        </authorList>
    </citation>
    <scope>NUCLEOTIDE SEQUENCE [LARGE SCALE GENOMIC DNA]</scope>
</reference>
<dbReference type="EMBL" id="CAXKWB010010313">
    <property type="protein sequence ID" value="CAL4097531.1"/>
    <property type="molecule type" value="Genomic_DNA"/>
</dbReference>